<dbReference type="NCBIfam" id="NF033859">
    <property type="entry name" value="SMEK_N"/>
    <property type="match status" value="1"/>
</dbReference>
<protein>
    <submittedName>
        <fullName evidence="2">SMEK domain-containing protein</fullName>
    </submittedName>
</protein>
<reference evidence="2" key="1">
    <citation type="submission" date="2023-09" db="EMBL/GenBank/DDBJ databases">
        <title>Arcobacter tbilisiensis sp. nov. isolated from chicken meat in Tbilisi, Georgia.</title>
        <authorList>
            <person name="Matthias R."/>
            <person name="Zautner A.E."/>
        </authorList>
    </citation>
    <scope>NUCLEOTIDE SEQUENCE</scope>
    <source>
        <strain evidence="2">LEO 52</strain>
    </source>
</reference>
<name>A0AA96DPL4_9BACT</name>
<dbReference type="InterPro" id="IPR047740">
    <property type="entry name" value="SMEK_dom"/>
</dbReference>
<organism evidence="2">
    <name type="scientific">Arcobacter sp. AZ-2023</name>
    <dbReference type="NCBI Taxonomy" id="3074453"/>
    <lineage>
        <taxon>Bacteria</taxon>
        <taxon>Pseudomonadati</taxon>
        <taxon>Campylobacterota</taxon>
        <taxon>Epsilonproteobacteria</taxon>
        <taxon>Campylobacterales</taxon>
        <taxon>Arcobacteraceae</taxon>
        <taxon>Arcobacter</taxon>
    </lineage>
</organism>
<evidence type="ECO:0000313" key="2">
    <source>
        <dbReference type="EMBL" id="WNL30715.1"/>
    </source>
</evidence>
<feature type="domain" description="SMEK" evidence="1">
    <location>
        <begin position="10"/>
        <end position="144"/>
    </location>
</feature>
<dbReference type="Pfam" id="PF21941">
    <property type="entry name" value="SMEK_N"/>
    <property type="match status" value="1"/>
</dbReference>
<sequence length="1301" mass="154101">MTDTAEQINYISDKLSFLSSKVKRNNHQGLYDINKICESIFLHLLNCSYDYNLKDANHILKANFPAIDLIDYDKKLVIQVTSTTTTKKIYSSIKKLKSLNDISTYKLKMCYIAGKPDFTDKELENIEREGLKGDDLISIDDILTIANSNNAKRLAIYNLLLQRIDTKAFTLDVKGYFEKFETKLNEEDTNKFNSYNDEFYNFINSNNNILEIFAIGGNGKSHLLKHLTTLESEYTPIVFTKQDNVEADLKNLDPTQKYLFMYDDIDRFLDKSINSIFSNVINNGYKIVISYRLASKPLVKDEISKFRGGLKSKELNITWNKDEIKDLILLLSPNSNSDEVESINVQFNSNPYLITQAIKGHIETIKDFVKNMLDDIKVALEKYKLTDSEIEEFLFKIALLSPCPKFLISNEQEKHVNELIKIGVLRELNNKIRFNPDILGDLYLASFVQENEIRYKEIVREYIKNHLEPIITNMSYILSYENSNSLEIFFKDIIKDWNKNEDFKSSNLKILYRITSYVPFESFMYLQKVTEKLSAKENKHPKLGFMADLFYKINYGGDFNNSNEHINLGSIVPIIDILIREFKSDKDLGNFKIKYIIDYLVSPKVLSLPKPYYSNHTLNSVFRNMIIPYQTKSNDSIIEALEEMQKWLNEPQLDFKKTDILFQSLGNLLRGMVEIFNENKRIEFDTSKDNIKKVLDKAKEIILFMIWSSNKDLKYRSLDILNNIGNNINQEFENSSNEEYFSRVIIELFTELEKQISQINDFRFLSKLDEVLLNIITFRKNKNEALSLFIKIPRSAIFTFSQILNGQTYVIYNLEKFFENYSLQNQENIKDWIMDNYYNKKNIDISENEKSLYNNFIKIYKTVDEFTQFINSLYFIEHRFISYKFYKLLEYWYKEEPSIFNDLDMDKLSKITNSNIVNVINEFMINTGITNLDIDNIDSSTDIENLKKYVNLSFRKKNMVEYKKLLEIFKGETKENIAWFVENSFNSIYFQIQENISIFNIYKIYIIELLDLILEYRFSPSIYFIFILDKLNENNIYSEPIKNKIKEIIYIPSNEENIEEIQINKENDLKSIFNFLGYTLEDLFARIFLKIYFNTKFALYIKEEKNNPKECYIVKDYIKDYEDYKMFIKLALYYYKNFTYKIDKDGLEKNYKIDINYFFIGLKNEYFRNYLEELIENNNKEESIVLLNAIPIESDYKEIFVKTVNFLDDKILNDNVIILLRKDIYSKETYGEFLNSKEYMKGIVSHFDIVNNQIHNRLEVITYILDNISNIHILEKVQELIVELEDIKKIVEEIRLEQSIR</sequence>
<gene>
    <name evidence="2" type="ORF">RMQ68_04830</name>
</gene>
<proteinExistence type="predicted"/>
<evidence type="ECO:0000259" key="1">
    <source>
        <dbReference type="Pfam" id="PF21941"/>
    </source>
</evidence>
<accession>A0AA96DPL4</accession>
<dbReference type="EMBL" id="CP134854">
    <property type="protein sequence ID" value="WNL30715.1"/>
    <property type="molecule type" value="Genomic_DNA"/>
</dbReference>